<reference evidence="2" key="1">
    <citation type="submission" date="2023-10" db="EMBL/GenBank/DDBJ databases">
        <authorList>
            <person name="Chen Y."/>
            <person name="Shah S."/>
            <person name="Dougan E. K."/>
            <person name="Thang M."/>
            <person name="Chan C."/>
        </authorList>
    </citation>
    <scope>NUCLEOTIDE SEQUENCE [LARGE SCALE GENOMIC DNA]</scope>
</reference>
<feature type="region of interest" description="Disordered" evidence="1">
    <location>
        <begin position="43"/>
        <end position="64"/>
    </location>
</feature>
<keyword evidence="3" id="KW-1185">Reference proteome</keyword>
<evidence type="ECO:0000256" key="1">
    <source>
        <dbReference type="SAM" id="MobiDB-lite"/>
    </source>
</evidence>
<evidence type="ECO:0008006" key="4">
    <source>
        <dbReference type="Google" id="ProtNLM"/>
    </source>
</evidence>
<feature type="compositionally biased region" description="Acidic residues" evidence="1">
    <location>
        <begin position="146"/>
        <end position="155"/>
    </location>
</feature>
<protein>
    <recommendedName>
        <fullName evidence="4">Anaphase-promoting complex subunit 1</fullName>
    </recommendedName>
</protein>
<gene>
    <name evidence="2" type="ORF">PCOR1329_LOCUS82431</name>
</gene>
<dbReference type="Proteomes" id="UP001189429">
    <property type="component" value="Unassembled WGS sequence"/>
</dbReference>
<dbReference type="EMBL" id="CAUYUJ010021849">
    <property type="protein sequence ID" value="CAK0907416.1"/>
    <property type="molecule type" value="Genomic_DNA"/>
</dbReference>
<sequence length="223" mass="23723">VLTRATPHSPWTKIDLTVDVIAAAELPPLLSCSVCSPSGEAHQKCSETTGGTGGTATPSGQSEEGIVPCSQWLAIRNSGGAILASVMPKEKDPTKCVLQRQSHDRVSWDVDIHLDEREPSVVISRFGQEIGQASSLGYCKSQPPSEDSDSSDDEEAQQHMQFDTQPETQTPESLLLLMCFLAMVSFQPATLPQKQQEGGSEKGDFGVPAGPGGDVQAACQDSR</sequence>
<evidence type="ECO:0000313" key="2">
    <source>
        <dbReference type="EMBL" id="CAK0907416.1"/>
    </source>
</evidence>
<organism evidence="2 3">
    <name type="scientific">Prorocentrum cordatum</name>
    <dbReference type="NCBI Taxonomy" id="2364126"/>
    <lineage>
        <taxon>Eukaryota</taxon>
        <taxon>Sar</taxon>
        <taxon>Alveolata</taxon>
        <taxon>Dinophyceae</taxon>
        <taxon>Prorocentrales</taxon>
        <taxon>Prorocentraceae</taxon>
        <taxon>Prorocentrum</taxon>
    </lineage>
</organism>
<proteinExistence type="predicted"/>
<feature type="region of interest" description="Disordered" evidence="1">
    <location>
        <begin position="134"/>
        <end position="168"/>
    </location>
</feature>
<feature type="compositionally biased region" description="Polar residues" evidence="1">
    <location>
        <begin position="158"/>
        <end position="168"/>
    </location>
</feature>
<name>A0ABN9Y4F5_9DINO</name>
<feature type="non-terminal residue" evidence="2">
    <location>
        <position position="1"/>
    </location>
</feature>
<comment type="caution">
    <text evidence="2">The sequence shown here is derived from an EMBL/GenBank/DDBJ whole genome shotgun (WGS) entry which is preliminary data.</text>
</comment>
<accession>A0ABN9Y4F5</accession>
<feature type="region of interest" description="Disordered" evidence="1">
    <location>
        <begin position="191"/>
        <end position="223"/>
    </location>
</feature>
<evidence type="ECO:0000313" key="3">
    <source>
        <dbReference type="Proteomes" id="UP001189429"/>
    </source>
</evidence>